<keyword evidence="2 3" id="KW-0067">ATP-binding</keyword>
<dbReference type="GO" id="GO:0003677">
    <property type="term" value="F:DNA binding"/>
    <property type="evidence" value="ECO:0007669"/>
    <property type="project" value="InterPro"/>
</dbReference>
<dbReference type="PROSITE" id="PS50901">
    <property type="entry name" value="FTSK"/>
    <property type="match status" value="1"/>
</dbReference>
<dbReference type="Gene3D" id="3.40.50.300">
    <property type="entry name" value="P-loop containing nucleotide triphosphate hydrolases"/>
    <property type="match status" value="1"/>
</dbReference>
<feature type="binding site" evidence="3">
    <location>
        <begin position="219"/>
        <end position="226"/>
    </location>
    <ligand>
        <name>ATP</name>
        <dbReference type="ChEBI" id="CHEBI:30616"/>
    </ligand>
</feature>
<dbReference type="Proteomes" id="UP000680866">
    <property type="component" value="Chromosome"/>
</dbReference>
<dbReference type="InterPro" id="IPR002543">
    <property type="entry name" value="FtsK_dom"/>
</dbReference>
<evidence type="ECO:0000256" key="2">
    <source>
        <dbReference type="ARBA" id="ARBA00022840"/>
    </source>
</evidence>
<dbReference type="Pfam" id="PF01580">
    <property type="entry name" value="FtsK_SpoIIIE"/>
    <property type="match status" value="1"/>
</dbReference>
<evidence type="ECO:0000256" key="1">
    <source>
        <dbReference type="ARBA" id="ARBA00022741"/>
    </source>
</evidence>
<organism evidence="5 6">
    <name type="scientific">Polymorphospora rubra</name>
    <dbReference type="NCBI Taxonomy" id="338584"/>
    <lineage>
        <taxon>Bacteria</taxon>
        <taxon>Bacillati</taxon>
        <taxon>Actinomycetota</taxon>
        <taxon>Actinomycetes</taxon>
        <taxon>Micromonosporales</taxon>
        <taxon>Micromonosporaceae</taxon>
        <taxon>Polymorphospora</taxon>
    </lineage>
</organism>
<evidence type="ECO:0000259" key="4">
    <source>
        <dbReference type="PROSITE" id="PS50901"/>
    </source>
</evidence>
<sequence>MGKRTQGWEWRVAGWAARHPGFVAVPAALTAASVQFGPVTTGGVLAGAVAAGVGWYRGHPDSWSRMAAPRLRAVRRRWLSRTYLGPWWSRVTEACNLITVHRTTGMVNVPRIIRVRSHSPSTETVYVRLLLGQTPKQWEEAADALAVALKAERVGVERVRPQVIALIVQRSEPFTQVIVPPDIPADSDAVDLSRVFLGETEHGDDWFAPLVGQHWMVSGATGSGKNSVTWMALRACAPLIRDGLVRLHVVNPKGTELNALRPVSHRYAESDGDIVEVIQGFWTTMQERKQVLAEQGRRTFRMSRETPLDVLVIDELGAVTGYGDRSLTRGAQAALPLILSQARALGGSVIGALQEPTKDVIPQRDLFSLRVCLRATTAGHVDMVLGDDMRRRGALADEIPNVPESAGIGFVVKQRSRTPMRVRAAYCDDTDIAELVRVAGWPVSELAHAGKA</sequence>
<feature type="domain" description="FtsK" evidence="4">
    <location>
        <begin position="192"/>
        <end position="382"/>
    </location>
</feature>
<protein>
    <recommendedName>
        <fullName evidence="4">FtsK domain-containing protein</fullName>
    </recommendedName>
</protein>
<reference evidence="5" key="1">
    <citation type="submission" date="2020-08" db="EMBL/GenBank/DDBJ databases">
        <title>Whole genome shotgun sequence of Polymorphospora rubra NBRC 101157.</title>
        <authorList>
            <person name="Komaki H."/>
            <person name="Tamura T."/>
        </authorList>
    </citation>
    <scope>NUCLEOTIDE SEQUENCE</scope>
    <source>
        <strain evidence="5">NBRC 101157</strain>
    </source>
</reference>
<dbReference type="EMBL" id="AP023359">
    <property type="protein sequence ID" value="BCJ64607.1"/>
    <property type="molecule type" value="Genomic_DNA"/>
</dbReference>
<accession>A0A810MTT9</accession>
<dbReference type="InterPro" id="IPR050206">
    <property type="entry name" value="FtsK/SpoIIIE/SftA"/>
</dbReference>
<dbReference type="GO" id="GO:0005524">
    <property type="term" value="F:ATP binding"/>
    <property type="evidence" value="ECO:0007669"/>
    <property type="project" value="UniProtKB-UniRule"/>
</dbReference>
<name>A0A810MTT9_9ACTN</name>
<dbReference type="PANTHER" id="PTHR22683:SF41">
    <property type="entry name" value="DNA TRANSLOCASE FTSK"/>
    <property type="match status" value="1"/>
</dbReference>
<dbReference type="InterPro" id="IPR003593">
    <property type="entry name" value="AAA+_ATPase"/>
</dbReference>
<gene>
    <name evidence="5" type="ORF">Prubr_16280</name>
</gene>
<dbReference type="SMART" id="SM00382">
    <property type="entry name" value="AAA"/>
    <property type="match status" value="1"/>
</dbReference>
<evidence type="ECO:0000313" key="5">
    <source>
        <dbReference type="EMBL" id="BCJ64607.1"/>
    </source>
</evidence>
<proteinExistence type="predicted"/>
<evidence type="ECO:0000256" key="3">
    <source>
        <dbReference type="PROSITE-ProRule" id="PRU00289"/>
    </source>
</evidence>
<dbReference type="AlphaFoldDB" id="A0A810MTT9"/>
<dbReference type="PANTHER" id="PTHR22683">
    <property type="entry name" value="SPORULATION PROTEIN RELATED"/>
    <property type="match status" value="1"/>
</dbReference>
<keyword evidence="1 3" id="KW-0547">Nucleotide-binding</keyword>
<dbReference type="KEGG" id="pry:Prubr_16280"/>
<dbReference type="SUPFAM" id="SSF52540">
    <property type="entry name" value="P-loop containing nucleoside triphosphate hydrolases"/>
    <property type="match status" value="1"/>
</dbReference>
<dbReference type="InterPro" id="IPR027417">
    <property type="entry name" value="P-loop_NTPase"/>
</dbReference>
<evidence type="ECO:0000313" key="6">
    <source>
        <dbReference type="Proteomes" id="UP000680866"/>
    </source>
</evidence>
<keyword evidence="6" id="KW-1185">Reference proteome</keyword>